<keyword evidence="7" id="KW-1185">Reference proteome</keyword>
<dbReference type="Pfam" id="PF04434">
    <property type="entry name" value="SWIM"/>
    <property type="match status" value="1"/>
</dbReference>
<keyword evidence="1" id="KW-0479">Metal-binding</keyword>
<evidence type="ECO:0000256" key="1">
    <source>
        <dbReference type="ARBA" id="ARBA00022723"/>
    </source>
</evidence>
<name>A0A6J1DGQ6_MOMCH</name>
<protein>
    <submittedName>
        <fullName evidence="8">Uncharacterized protein LOC111020711</fullName>
    </submittedName>
</protein>
<keyword evidence="3" id="KW-0862">Zinc</keyword>
<dbReference type="PROSITE" id="PS50966">
    <property type="entry name" value="ZF_SWIM"/>
    <property type="match status" value="1"/>
</dbReference>
<dbReference type="InterPro" id="IPR001878">
    <property type="entry name" value="Znf_CCHC"/>
</dbReference>
<evidence type="ECO:0000313" key="7">
    <source>
        <dbReference type="Proteomes" id="UP000504603"/>
    </source>
</evidence>
<evidence type="ECO:0000313" key="8">
    <source>
        <dbReference type="RefSeq" id="XP_022153143.1"/>
    </source>
</evidence>
<dbReference type="GO" id="GO:0003676">
    <property type="term" value="F:nucleic acid binding"/>
    <property type="evidence" value="ECO:0007669"/>
    <property type="project" value="InterPro"/>
</dbReference>
<dbReference type="OrthoDB" id="1752164at2759"/>
<evidence type="ECO:0000256" key="2">
    <source>
        <dbReference type="ARBA" id="ARBA00022771"/>
    </source>
</evidence>
<accession>A0A6J1DGQ6</accession>
<feature type="domain" description="CCHC-type" evidence="5">
    <location>
        <begin position="174"/>
        <end position="190"/>
    </location>
</feature>
<dbReference type="InterPro" id="IPR006564">
    <property type="entry name" value="Znf_PMZ"/>
</dbReference>
<evidence type="ECO:0000256" key="4">
    <source>
        <dbReference type="PROSITE-ProRule" id="PRU00047"/>
    </source>
</evidence>
<dbReference type="AlphaFoldDB" id="A0A6J1DGQ6"/>
<dbReference type="SUPFAM" id="SSF57756">
    <property type="entry name" value="Retrovirus zinc finger-like domains"/>
    <property type="match status" value="1"/>
</dbReference>
<dbReference type="Proteomes" id="UP000504603">
    <property type="component" value="Unplaced"/>
</dbReference>
<organism evidence="7 8">
    <name type="scientific">Momordica charantia</name>
    <name type="common">Bitter gourd</name>
    <name type="synonym">Balsam pear</name>
    <dbReference type="NCBI Taxonomy" id="3673"/>
    <lineage>
        <taxon>Eukaryota</taxon>
        <taxon>Viridiplantae</taxon>
        <taxon>Streptophyta</taxon>
        <taxon>Embryophyta</taxon>
        <taxon>Tracheophyta</taxon>
        <taxon>Spermatophyta</taxon>
        <taxon>Magnoliopsida</taxon>
        <taxon>eudicotyledons</taxon>
        <taxon>Gunneridae</taxon>
        <taxon>Pentapetalae</taxon>
        <taxon>rosids</taxon>
        <taxon>fabids</taxon>
        <taxon>Cucurbitales</taxon>
        <taxon>Cucurbitaceae</taxon>
        <taxon>Momordiceae</taxon>
        <taxon>Momordica</taxon>
    </lineage>
</organism>
<dbReference type="KEGG" id="mcha:111020711"/>
<keyword evidence="2 4" id="KW-0863">Zinc-finger</keyword>
<sequence length="199" mass="22841">MLSLWFKANENDDDECHTEDGGNGYENGYKDVVEEIFILATKACRKSEFRYYFSQLVGFPEEVSDGLRRVRVNLSARTCGCKEFDYFQLPCSHAIATATYRNVNRYTLCSPACSLETLINAYVEPVYPPGDEVDWILPDNFVEFKVEPPKYVKRVGRNQTVRIPSVGETRQVHKCNRCGNMGHNRKTCRQPLRTTDGDM</sequence>
<evidence type="ECO:0000259" key="6">
    <source>
        <dbReference type="PROSITE" id="PS50966"/>
    </source>
</evidence>
<dbReference type="InterPro" id="IPR007527">
    <property type="entry name" value="Znf_SWIM"/>
</dbReference>
<evidence type="ECO:0000256" key="3">
    <source>
        <dbReference type="ARBA" id="ARBA00022833"/>
    </source>
</evidence>
<dbReference type="GO" id="GO:0008270">
    <property type="term" value="F:zinc ion binding"/>
    <property type="evidence" value="ECO:0007669"/>
    <property type="project" value="UniProtKB-KW"/>
</dbReference>
<dbReference type="PROSITE" id="PS50158">
    <property type="entry name" value="ZF_CCHC"/>
    <property type="match status" value="1"/>
</dbReference>
<dbReference type="InterPro" id="IPR036875">
    <property type="entry name" value="Znf_CCHC_sf"/>
</dbReference>
<gene>
    <name evidence="8" type="primary">LOC111020711</name>
</gene>
<evidence type="ECO:0000259" key="5">
    <source>
        <dbReference type="PROSITE" id="PS50158"/>
    </source>
</evidence>
<feature type="domain" description="SWIM-type" evidence="6">
    <location>
        <begin position="70"/>
        <end position="102"/>
    </location>
</feature>
<reference evidence="8" key="1">
    <citation type="submission" date="2025-08" db="UniProtKB">
        <authorList>
            <consortium name="RefSeq"/>
        </authorList>
    </citation>
    <scope>IDENTIFICATION</scope>
    <source>
        <strain evidence="8">OHB3-1</strain>
    </source>
</reference>
<dbReference type="GeneID" id="111020711"/>
<dbReference type="SMART" id="SM00575">
    <property type="entry name" value="ZnF_PMZ"/>
    <property type="match status" value="1"/>
</dbReference>
<proteinExistence type="predicted"/>
<dbReference type="RefSeq" id="XP_022153143.1">
    <property type="nucleotide sequence ID" value="XM_022297451.1"/>
</dbReference>